<dbReference type="RefSeq" id="WP_194555481.1">
    <property type="nucleotide sequence ID" value="NZ_JADKMY010000001.1"/>
</dbReference>
<dbReference type="Gene3D" id="3.40.1740.10">
    <property type="entry name" value="VC0467-like"/>
    <property type="match status" value="1"/>
</dbReference>
<name>A0ABR9ZGQ2_9CORY</name>
<dbReference type="EMBL" id="JADKMY010000001">
    <property type="protein sequence ID" value="MBF4552577.1"/>
    <property type="molecule type" value="Genomic_DNA"/>
</dbReference>
<keyword evidence="2" id="KW-1185">Reference proteome</keyword>
<organism evidence="1 2">
    <name type="scientific">Corynebacterium suicordis DSM 45110</name>
    <dbReference type="NCBI Taxonomy" id="1121369"/>
    <lineage>
        <taxon>Bacteria</taxon>
        <taxon>Bacillati</taxon>
        <taxon>Actinomycetota</taxon>
        <taxon>Actinomycetes</taxon>
        <taxon>Mycobacteriales</taxon>
        <taxon>Corynebacteriaceae</taxon>
        <taxon>Corynebacterium</taxon>
    </lineage>
</organism>
<proteinExistence type="predicted"/>
<gene>
    <name evidence="1" type="ORF">IRY30_00565</name>
</gene>
<accession>A0ABR9ZGQ2</accession>
<sequence length="242" mass="26394">MSEQGPDLQLSPGDIIFMSAHSVANPGFVAPASDSSFEDDAMQTFEDCFGTEPGELAAPGFPTADSILVLSVEQDLTFIGVRLGVMSTDPVANHLPELADKLTKPKVFFIGGENQPVVLGVGYLSNPIEADEAKQKINNGVPLFGKGHQFLHIRTGDPLQSVEQQIAAAGNELAGMRLFHSFVTGPVAHVKQWKQAGFVEVEQAEFADVFTEKPVETWRQIMARRPFPENLFSTWAQNPERN</sequence>
<comment type="caution">
    <text evidence="1">The sequence shown here is derived from an EMBL/GenBank/DDBJ whole genome shotgun (WGS) entry which is preliminary data.</text>
</comment>
<evidence type="ECO:0000313" key="1">
    <source>
        <dbReference type="EMBL" id="MBF4552577.1"/>
    </source>
</evidence>
<protein>
    <submittedName>
        <fullName evidence="1">Uncharacterized protein</fullName>
    </submittedName>
</protein>
<dbReference type="Proteomes" id="UP000635902">
    <property type="component" value="Unassembled WGS sequence"/>
</dbReference>
<evidence type="ECO:0000313" key="2">
    <source>
        <dbReference type="Proteomes" id="UP000635902"/>
    </source>
</evidence>
<reference evidence="1 2" key="1">
    <citation type="submission" date="2020-10" db="EMBL/GenBank/DDBJ databases">
        <title>Novel species in genus Corynebacterium.</title>
        <authorList>
            <person name="Zhang G."/>
        </authorList>
    </citation>
    <scope>NUCLEOTIDE SEQUENCE [LARGE SCALE GENOMIC DNA]</scope>
    <source>
        <strain evidence="1 2">DSM 45110</strain>
    </source>
</reference>